<evidence type="ECO:0000313" key="2">
    <source>
        <dbReference type="EMBL" id="KJY38967.1"/>
    </source>
</evidence>
<dbReference type="RefSeq" id="WP_045945694.1">
    <property type="nucleotide sequence ID" value="NZ_JZWV01000040.1"/>
</dbReference>
<evidence type="ECO:0000313" key="3">
    <source>
        <dbReference type="Proteomes" id="UP000033551"/>
    </source>
</evidence>
<dbReference type="OrthoDB" id="3173428at2"/>
<keyword evidence="3" id="KW-1185">Reference proteome</keyword>
<dbReference type="Gene3D" id="3.20.20.140">
    <property type="entry name" value="Metal-dependent hydrolases"/>
    <property type="match status" value="1"/>
</dbReference>
<dbReference type="Gene3D" id="3.10.310.70">
    <property type="match status" value="1"/>
</dbReference>
<dbReference type="AlphaFoldDB" id="A0A0F4JX83"/>
<feature type="domain" description="Amidohydrolase 3" evidence="1">
    <location>
        <begin position="50"/>
        <end position="542"/>
    </location>
</feature>
<dbReference type="Proteomes" id="UP000033551">
    <property type="component" value="Unassembled WGS sequence"/>
</dbReference>
<name>A0A0F4JX83_9ACTN</name>
<dbReference type="PANTHER" id="PTHR22642:SF2">
    <property type="entry name" value="PROTEIN LONG AFTER FAR-RED 3"/>
    <property type="match status" value="1"/>
</dbReference>
<dbReference type="InterPro" id="IPR013108">
    <property type="entry name" value="Amidohydro_3"/>
</dbReference>
<dbReference type="SUPFAM" id="SSF51556">
    <property type="entry name" value="Metallo-dependent hydrolases"/>
    <property type="match status" value="1"/>
</dbReference>
<organism evidence="2 3">
    <name type="scientific">Streptomyces katrae</name>
    <dbReference type="NCBI Taxonomy" id="68223"/>
    <lineage>
        <taxon>Bacteria</taxon>
        <taxon>Bacillati</taxon>
        <taxon>Actinomycetota</taxon>
        <taxon>Actinomycetes</taxon>
        <taxon>Kitasatosporales</taxon>
        <taxon>Streptomycetaceae</taxon>
        <taxon>Streptomyces</taxon>
    </lineage>
</organism>
<dbReference type="InterPro" id="IPR011059">
    <property type="entry name" value="Metal-dep_hydrolase_composite"/>
</dbReference>
<comment type="caution">
    <text evidence="2">The sequence shown here is derived from an EMBL/GenBank/DDBJ whole genome shotgun (WGS) entry which is preliminary data.</text>
</comment>
<dbReference type="Gene3D" id="2.30.40.10">
    <property type="entry name" value="Urease, subunit C, domain 1"/>
    <property type="match status" value="1"/>
</dbReference>
<dbReference type="InterPro" id="IPR032466">
    <property type="entry name" value="Metal_Hydrolase"/>
</dbReference>
<dbReference type="PATRIC" id="fig|68223.7.peg.6822"/>
<reference evidence="2 3" key="1">
    <citation type="submission" date="2015-02" db="EMBL/GenBank/DDBJ databases">
        <authorList>
            <person name="Ju K.-S."/>
            <person name="Doroghazi J.R."/>
            <person name="Metcalf W."/>
        </authorList>
    </citation>
    <scope>NUCLEOTIDE SEQUENCE [LARGE SCALE GENOMIC DNA]</scope>
    <source>
        <strain evidence="2 3">NRRL ISP-5550</strain>
    </source>
</reference>
<accession>A0A0F4JX83</accession>
<dbReference type="CDD" id="cd01300">
    <property type="entry name" value="YtcJ_like"/>
    <property type="match status" value="1"/>
</dbReference>
<keyword evidence="2" id="KW-0378">Hydrolase</keyword>
<dbReference type="SUPFAM" id="SSF51338">
    <property type="entry name" value="Composite domain of metallo-dependent hydrolases"/>
    <property type="match status" value="1"/>
</dbReference>
<dbReference type="InterPro" id="IPR033932">
    <property type="entry name" value="YtcJ-like"/>
</dbReference>
<protein>
    <submittedName>
        <fullName evidence="2">Amidohydrolase</fullName>
    </submittedName>
</protein>
<evidence type="ECO:0000259" key="1">
    <source>
        <dbReference type="Pfam" id="PF07969"/>
    </source>
</evidence>
<proteinExistence type="predicted"/>
<dbReference type="GO" id="GO:0016810">
    <property type="term" value="F:hydrolase activity, acting on carbon-nitrogen (but not peptide) bonds"/>
    <property type="evidence" value="ECO:0007669"/>
    <property type="project" value="InterPro"/>
</dbReference>
<sequence>MAKADLVFTRGPVFTVDPARTRATSLAVIGDRIAAVGHDEVRELVGPGTEVVDLTGKLLIPGFQDAHMHPVFAGAELAECDLTETVTVDDYLARIRAYADAHPDREWITGGGWSMESFEGGLPTRQLLDAVVPDRPVLLANRDHHGAWANTRALELAGITAATPDPADGRIEREPDGTPSGMLQEGATSLVGRLLPPSTPDELLAGLLRAQKLLHSLGVTGWQDAMLGELGGRPDPSDTYLTAAGDGSLTARVTGALWWDRARGAEQIPELVARREKLRAGRFRATSVKIMQDGVAENFTAAMTSPYLDGCGCATANTGLSFVEPGALRGYVTELDALGFQVHFHALGDRAVREALDAIESAVAANGHRGNRHHLAHLQVVHPEDLTRFAALGALANIQPLWAAHEPQMDDLTIPFLGPERSAWQYPFGDLVRAGATLVAGSDWPVSSPDPLAGLHVAVNRRDPEAAHERIFYPEQRLDLPTALAAYTAGAAHVNGHDDAGSLRVGNLADLVVLDRDILTAPAEEIAEARVERTYVGGRLVHSL</sequence>
<gene>
    <name evidence="2" type="ORF">VR44_02590</name>
</gene>
<dbReference type="Pfam" id="PF07969">
    <property type="entry name" value="Amidohydro_3"/>
    <property type="match status" value="1"/>
</dbReference>
<dbReference type="PANTHER" id="PTHR22642">
    <property type="entry name" value="IMIDAZOLONEPROPIONASE"/>
    <property type="match status" value="1"/>
</dbReference>
<dbReference type="EMBL" id="JZWV01000040">
    <property type="protein sequence ID" value="KJY38967.1"/>
    <property type="molecule type" value="Genomic_DNA"/>
</dbReference>